<dbReference type="PANTHER" id="PTHR19879">
    <property type="entry name" value="TRANSCRIPTION INITIATION FACTOR TFIID"/>
    <property type="match status" value="1"/>
</dbReference>
<proteinExistence type="predicted"/>
<evidence type="ECO:0000313" key="5">
    <source>
        <dbReference type="EMBL" id="THW83247.1"/>
    </source>
</evidence>
<feature type="repeat" description="WD" evidence="3">
    <location>
        <begin position="755"/>
        <end position="796"/>
    </location>
</feature>
<dbReference type="Pfam" id="PF24883">
    <property type="entry name" value="NPHP3_N"/>
    <property type="match status" value="1"/>
</dbReference>
<dbReference type="SUPFAM" id="SSF52540">
    <property type="entry name" value="P-loop containing nucleoside triphosphate hydrolases"/>
    <property type="match status" value="1"/>
</dbReference>
<dbReference type="Gene3D" id="3.40.50.300">
    <property type="entry name" value="P-loop containing nucleotide triphosphate hydrolases"/>
    <property type="match status" value="1"/>
</dbReference>
<dbReference type="PROSITE" id="PS00678">
    <property type="entry name" value="WD_REPEATS_1"/>
    <property type="match status" value="1"/>
</dbReference>
<dbReference type="InterPro" id="IPR036322">
    <property type="entry name" value="WD40_repeat_dom_sf"/>
</dbReference>
<evidence type="ECO:0000256" key="1">
    <source>
        <dbReference type="ARBA" id="ARBA00022574"/>
    </source>
</evidence>
<dbReference type="InterPro" id="IPR019775">
    <property type="entry name" value="WD40_repeat_CS"/>
</dbReference>
<dbReference type="PROSITE" id="PS50294">
    <property type="entry name" value="WD_REPEATS_REGION"/>
    <property type="match status" value="2"/>
</dbReference>
<protein>
    <recommendedName>
        <fullName evidence="4">Nephrocystin 3-like N-terminal domain-containing protein</fullName>
    </recommendedName>
</protein>
<organism evidence="5 6">
    <name type="scientific">Aureobasidium pullulans</name>
    <name type="common">Black yeast</name>
    <name type="synonym">Pullularia pullulans</name>
    <dbReference type="NCBI Taxonomy" id="5580"/>
    <lineage>
        <taxon>Eukaryota</taxon>
        <taxon>Fungi</taxon>
        <taxon>Dikarya</taxon>
        <taxon>Ascomycota</taxon>
        <taxon>Pezizomycotina</taxon>
        <taxon>Dothideomycetes</taxon>
        <taxon>Dothideomycetidae</taxon>
        <taxon>Dothideales</taxon>
        <taxon>Saccotheciaceae</taxon>
        <taxon>Aureobasidium</taxon>
    </lineage>
</organism>
<dbReference type="InterPro" id="IPR015943">
    <property type="entry name" value="WD40/YVTN_repeat-like_dom_sf"/>
</dbReference>
<evidence type="ECO:0000259" key="4">
    <source>
        <dbReference type="Pfam" id="PF24883"/>
    </source>
</evidence>
<dbReference type="EMBL" id="QZAR01000293">
    <property type="protein sequence ID" value="THW83247.1"/>
    <property type="molecule type" value="Genomic_DNA"/>
</dbReference>
<dbReference type="InterPro" id="IPR001680">
    <property type="entry name" value="WD40_rpt"/>
</dbReference>
<name>A0A4V4ITW5_AURPU</name>
<dbReference type="SMART" id="SM00320">
    <property type="entry name" value="WD40"/>
    <property type="match status" value="6"/>
</dbReference>
<dbReference type="InterPro" id="IPR027417">
    <property type="entry name" value="P-loop_NTPase"/>
</dbReference>
<comment type="caution">
    <text evidence="5">The sequence shown here is derived from an EMBL/GenBank/DDBJ whole genome shotgun (WGS) entry which is preliminary data.</text>
</comment>
<dbReference type="SUPFAM" id="SSF50978">
    <property type="entry name" value="WD40 repeat-like"/>
    <property type="match status" value="2"/>
</dbReference>
<dbReference type="PROSITE" id="PS50082">
    <property type="entry name" value="WD_REPEATS_2"/>
    <property type="match status" value="2"/>
</dbReference>
<dbReference type="InterPro" id="IPR056884">
    <property type="entry name" value="NPHP3-like_N"/>
</dbReference>
<reference evidence="5 6" key="1">
    <citation type="submission" date="2018-10" db="EMBL/GenBank/DDBJ databases">
        <title>Fifty Aureobasidium pullulans genomes reveal a recombining polyextremotolerant generalist.</title>
        <authorList>
            <person name="Gostincar C."/>
            <person name="Turk M."/>
            <person name="Zajc J."/>
            <person name="Gunde-Cimerman N."/>
        </authorList>
    </citation>
    <scope>NUCLEOTIDE SEQUENCE [LARGE SCALE GENOMIC DNA]</scope>
    <source>
        <strain evidence="5 6">EXF-10507</strain>
    </source>
</reference>
<dbReference type="PANTHER" id="PTHR19879:SF9">
    <property type="entry name" value="TRANSCRIPTION INITIATION FACTOR TFIID SUBUNIT 5"/>
    <property type="match status" value="1"/>
</dbReference>
<sequence>MTASHGVGHHFINPRATNGATQYLGDHYAGNVYQNFNNSSQVDPNPLDLLPAVCNASFDAASRQKDPFCLQNTRVEILKHIMSWSDSASNDKPIFWLSGMAGTGKSTVARTIARTFRDKGRVLASFFFARDNAASVSAKDFFTTIAKQLATSEDPALREKICAATRKNPDIAHKAQRLQWQRLVLKPLTQLCEERHPQNRPSAVIVIDALDECDRQDDITDILRIICGCRGLDHARLRIIITSRPETAIRLGFEDMPQILHWKFSLDDVSHKIVNADLSVFFNHWLNYVRRKHGGLSSGWPGADSVTSLVARCGGLFIYASTLSQFLLQNPKVCHGRLNLIMEEYQASSNNYLEPLDRMYLTILRVSADDTSALSDHESETLQEHFNHVVGSIVVLQDGISAEALALLLRMPMMNVVGILHNLQSVIRYFQDGRAIRLLHESFREFITDSKRCTELRFHVEPERAHKKLLDDCLETLKDHLKQDMCNARDPAATIEEVQLNAASQHCQLLPHVQYACSNWFEHGQKSGLDLGNRGQLSEFFYTHFLHWIEAMCWMGRLAKAVGCVLTMLESPTLECRLEKFLQDAKRFLLLHGGTIAVYPLQIHSSALIFSPRNSLVRRKFSLETSDWLTRYHPARDEWDSSLFESDGLFPTAFSSDGTLLAFTSSAGWPDLDLQVWNVDHGTLVYSMPVSARLTSVAFNPTATHVAFSGWDVSSDFSGSDTASEGSGSTDLEQGIDSTGICLWNLATDSIDHVLRGHTDGVQEIVFSPDGILLASTSYDHTAKIWDVHSGSLRCTLAGQSGFPDISFSSDSNMVAALLDNSILKIWDGRNGHTRSVEAFEEVGSFSEESSLTFALDGHLYAAKGSCVVICDVYQTAIQRRVVLMDLDIDLSGILRNKFSSDGSVFAVHVVEEQKVYLWRTADLSLCGIVSAVSGPVESKFELSTDGTYIAISDHTNIRVFEVASGNESVVLKSGYIEGTKFAPHANTMASGSTWCGPITLWDLSQTASPTDASVTEHAHQIVASTDKTSIIFTSSTSGSRKSSLNSINFGQDHAPPSIKCVEYEHSIEKVQLLPGSQLAFVSAHVEDGYTTGYLLDSGAWARTPIPPCETLSVSPSGSYLALAGLDHRIHIRHTSMQDFTVCPTGHCTAVQMIQFSPSDKQLVSVSTDGQVLLWDTQGQSAPVVLEYGPGQSISRIREGVFSADEKMLACAYWDHLGSRSSVQLWNLGTGEKSRRLDSGILDRLRTLSFSPDGRYLRTAETTFDLSGSPTASLDLGTPMAVEPYNLVWITWHGKRILKLPLGYRDEQYYSHENILAIGCREGGVAFLKFDPQKLREALGI</sequence>
<evidence type="ECO:0000256" key="3">
    <source>
        <dbReference type="PROSITE-ProRule" id="PRU00221"/>
    </source>
</evidence>
<accession>A0A4V4ITW5</accession>
<keyword evidence="2" id="KW-0677">Repeat</keyword>
<gene>
    <name evidence="5" type="ORF">D6D15_09707</name>
</gene>
<keyword evidence="1 3" id="KW-0853">WD repeat</keyword>
<evidence type="ECO:0000313" key="6">
    <source>
        <dbReference type="Proteomes" id="UP000304928"/>
    </source>
</evidence>
<feature type="repeat" description="WD" evidence="3">
    <location>
        <begin position="1144"/>
        <end position="1185"/>
    </location>
</feature>
<feature type="domain" description="Nephrocystin 3-like N-terminal" evidence="4">
    <location>
        <begin position="81"/>
        <end position="244"/>
    </location>
</feature>
<dbReference type="Pfam" id="PF00400">
    <property type="entry name" value="WD40"/>
    <property type="match status" value="2"/>
</dbReference>
<evidence type="ECO:0000256" key="2">
    <source>
        <dbReference type="ARBA" id="ARBA00022737"/>
    </source>
</evidence>
<dbReference type="Gene3D" id="2.130.10.10">
    <property type="entry name" value="YVTN repeat-like/Quinoprotein amine dehydrogenase"/>
    <property type="match status" value="3"/>
</dbReference>
<dbReference type="Proteomes" id="UP000304928">
    <property type="component" value="Unassembled WGS sequence"/>
</dbReference>